<keyword evidence="2" id="KW-0479">Metal-binding</keyword>
<dbReference type="GO" id="GO:0042586">
    <property type="term" value="F:peptide deformylase activity"/>
    <property type="evidence" value="ECO:0007669"/>
    <property type="project" value="UniProtKB-EC"/>
</dbReference>
<keyword evidence="4" id="KW-1185">Reference proteome</keyword>
<comment type="caution">
    <text evidence="3">The sequence shown here is derived from an EMBL/GenBank/DDBJ whole genome shotgun (WGS) entry which is preliminary data.</text>
</comment>
<dbReference type="NCBIfam" id="NF001159">
    <property type="entry name" value="PRK00150.1-3"/>
    <property type="match status" value="1"/>
</dbReference>
<feature type="active site" evidence="2">
    <location>
        <position position="137"/>
    </location>
</feature>
<dbReference type="Proteomes" id="UP001431963">
    <property type="component" value="Unassembled WGS sequence"/>
</dbReference>
<evidence type="ECO:0000256" key="2">
    <source>
        <dbReference type="HAMAP-Rule" id="MF_00163"/>
    </source>
</evidence>
<dbReference type="PIRSF" id="PIRSF004749">
    <property type="entry name" value="Pep_def"/>
    <property type="match status" value="1"/>
</dbReference>
<dbReference type="InterPro" id="IPR023635">
    <property type="entry name" value="Peptide_deformylase"/>
</dbReference>
<dbReference type="Pfam" id="PF01327">
    <property type="entry name" value="Pep_deformylase"/>
    <property type="match status" value="1"/>
</dbReference>
<dbReference type="RefSeq" id="WP_335419991.1">
    <property type="nucleotide sequence ID" value="NZ_JBALHR010000002.1"/>
</dbReference>
<evidence type="ECO:0000313" key="3">
    <source>
        <dbReference type="EMBL" id="MEH7827329.1"/>
    </source>
</evidence>
<dbReference type="PANTHER" id="PTHR10458:SF22">
    <property type="entry name" value="PEPTIDE DEFORMYLASE"/>
    <property type="match status" value="1"/>
</dbReference>
<dbReference type="HAMAP" id="MF_00163">
    <property type="entry name" value="Pep_deformylase"/>
    <property type="match status" value="1"/>
</dbReference>
<feature type="binding site" evidence="2">
    <location>
        <position position="94"/>
    </location>
    <ligand>
        <name>Fe cation</name>
        <dbReference type="ChEBI" id="CHEBI:24875"/>
    </ligand>
</feature>
<comment type="catalytic activity">
    <reaction evidence="2">
        <text>N-terminal N-formyl-L-methionyl-[peptide] + H2O = N-terminal L-methionyl-[peptide] + formate</text>
        <dbReference type="Rhea" id="RHEA:24420"/>
        <dbReference type="Rhea" id="RHEA-COMP:10639"/>
        <dbReference type="Rhea" id="RHEA-COMP:10640"/>
        <dbReference type="ChEBI" id="CHEBI:15377"/>
        <dbReference type="ChEBI" id="CHEBI:15740"/>
        <dbReference type="ChEBI" id="CHEBI:49298"/>
        <dbReference type="ChEBI" id="CHEBI:64731"/>
        <dbReference type="EC" id="3.5.1.88"/>
    </reaction>
</comment>
<dbReference type="EC" id="3.5.1.88" evidence="2"/>
<sequence length="164" mass="17973">MAVLPILTWPDGRLAQRCTGVGAVTDDIRQLAADMLETMYAAPGRGLAAPQVGVLRRIFVMDAGWKTGAADPKVVIDPDILWMSDSRRIGPEGCLSLPGIETQISRADAIRLRYTNLDGQQVEEDLTGFAAICAQHEFDHLDGIVTLHRLTPEARAIAEKQYYL</sequence>
<dbReference type="InterPro" id="IPR036821">
    <property type="entry name" value="Peptide_deformylase_sf"/>
</dbReference>
<accession>A0ABU8BRJ4</accession>
<dbReference type="SUPFAM" id="SSF56420">
    <property type="entry name" value="Peptide deformylase"/>
    <property type="match status" value="1"/>
</dbReference>
<keyword evidence="2" id="KW-0648">Protein biosynthesis</keyword>
<evidence type="ECO:0000256" key="1">
    <source>
        <dbReference type="ARBA" id="ARBA00010759"/>
    </source>
</evidence>
<keyword evidence="2" id="KW-0408">Iron</keyword>
<comment type="function">
    <text evidence="2">Removes the formyl group from the N-terminal Met of newly synthesized proteins. Requires at least a dipeptide for an efficient rate of reaction. N-terminal L-methionine is a prerequisite for activity but the enzyme has broad specificity at other positions.</text>
</comment>
<evidence type="ECO:0000313" key="4">
    <source>
        <dbReference type="Proteomes" id="UP001431963"/>
    </source>
</evidence>
<reference evidence="3" key="1">
    <citation type="submission" date="2024-02" db="EMBL/GenBank/DDBJ databases">
        <title>Genome sequences of strain Gemmobacter sp. JM10B15.</title>
        <authorList>
            <person name="Zhang M."/>
        </authorList>
    </citation>
    <scope>NUCLEOTIDE SEQUENCE</scope>
    <source>
        <strain evidence="3">JM10B15</strain>
    </source>
</reference>
<proteinExistence type="inferred from homology"/>
<comment type="similarity">
    <text evidence="1 2">Belongs to the polypeptide deformylase family.</text>
</comment>
<protein>
    <recommendedName>
        <fullName evidence="2">Peptide deformylase</fullName>
        <shortName evidence="2">PDF</shortName>
        <ecNumber evidence="2">3.5.1.88</ecNumber>
    </recommendedName>
    <alternativeName>
        <fullName evidence="2">Polypeptide deformylase</fullName>
    </alternativeName>
</protein>
<feature type="binding site" evidence="2">
    <location>
        <position position="140"/>
    </location>
    <ligand>
        <name>Fe cation</name>
        <dbReference type="ChEBI" id="CHEBI:24875"/>
    </ligand>
</feature>
<dbReference type="NCBIfam" id="TIGR00079">
    <property type="entry name" value="pept_deformyl"/>
    <property type="match status" value="1"/>
</dbReference>
<name>A0ABU8BRJ4_9RHOB</name>
<comment type="cofactor">
    <cofactor evidence="2">
        <name>Fe(2+)</name>
        <dbReference type="ChEBI" id="CHEBI:29033"/>
    </cofactor>
    <text evidence="2">Binds 1 Fe(2+) ion.</text>
</comment>
<dbReference type="PRINTS" id="PR01576">
    <property type="entry name" value="PDEFORMYLASE"/>
</dbReference>
<organism evidence="3 4">
    <name type="scientific">Gemmobacter denitrificans</name>
    <dbReference type="NCBI Taxonomy" id="3123040"/>
    <lineage>
        <taxon>Bacteria</taxon>
        <taxon>Pseudomonadati</taxon>
        <taxon>Pseudomonadota</taxon>
        <taxon>Alphaproteobacteria</taxon>
        <taxon>Rhodobacterales</taxon>
        <taxon>Paracoccaceae</taxon>
        <taxon>Gemmobacter</taxon>
    </lineage>
</organism>
<keyword evidence="2 3" id="KW-0378">Hydrolase</keyword>
<dbReference type="PANTHER" id="PTHR10458">
    <property type="entry name" value="PEPTIDE DEFORMYLASE"/>
    <property type="match status" value="1"/>
</dbReference>
<dbReference type="EMBL" id="JBALHR010000002">
    <property type="protein sequence ID" value="MEH7827329.1"/>
    <property type="molecule type" value="Genomic_DNA"/>
</dbReference>
<dbReference type="CDD" id="cd00487">
    <property type="entry name" value="Pep_deformylase"/>
    <property type="match status" value="1"/>
</dbReference>
<dbReference type="Gene3D" id="3.90.45.10">
    <property type="entry name" value="Peptide deformylase"/>
    <property type="match status" value="1"/>
</dbReference>
<gene>
    <name evidence="2 3" type="primary">def</name>
    <name evidence="3" type="ORF">V6590_04140</name>
</gene>
<feature type="binding site" evidence="2">
    <location>
        <position position="136"/>
    </location>
    <ligand>
        <name>Fe cation</name>
        <dbReference type="ChEBI" id="CHEBI:24875"/>
    </ligand>
</feature>